<evidence type="ECO:0008006" key="15">
    <source>
        <dbReference type="Google" id="ProtNLM"/>
    </source>
</evidence>
<dbReference type="Proteomes" id="UP000594262">
    <property type="component" value="Unplaced"/>
</dbReference>
<dbReference type="InterPro" id="IPR046906">
    <property type="entry name" value="Mab-21_HhH/H2TH-like"/>
</dbReference>
<keyword evidence="14" id="KW-1185">Reference proteome</keyword>
<evidence type="ECO:0000256" key="5">
    <source>
        <dbReference type="ARBA" id="ARBA00022723"/>
    </source>
</evidence>
<comment type="cofactor">
    <cofactor evidence="1">
        <name>Mg(2+)</name>
        <dbReference type="ChEBI" id="CHEBI:18420"/>
    </cofactor>
</comment>
<evidence type="ECO:0000313" key="14">
    <source>
        <dbReference type="Proteomes" id="UP000594262"/>
    </source>
</evidence>
<dbReference type="GeneID" id="136820362"/>
<dbReference type="GO" id="GO:0016779">
    <property type="term" value="F:nucleotidyltransferase activity"/>
    <property type="evidence" value="ECO:0007669"/>
    <property type="project" value="UniProtKB-KW"/>
</dbReference>
<evidence type="ECO:0000313" key="13">
    <source>
        <dbReference type="EnsemblMetazoa" id="CLYHEMP015771.1"/>
    </source>
</evidence>
<dbReference type="InterPro" id="IPR046903">
    <property type="entry name" value="Mab-21-like_nuc_Trfase"/>
</dbReference>
<feature type="domain" description="Mab-21-like HhH/H2TH-like" evidence="12">
    <location>
        <begin position="273"/>
        <end position="343"/>
    </location>
</feature>
<keyword evidence="6" id="KW-0547">Nucleotide-binding</keyword>
<evidence type="ECO:0000256" key="10">
    <source>
        <dbReference type="SAM" id="MobiDB-lite"/>
    </source>
</evidence>
<name>A0A7M5X0D3_9CNID</name>
<comment type="similarity">
    <text evidence="2">Belongs to the mab-21 family.</text>
</comment>
<dbReference type="PANTHER" id="PTHR10656:SF42">
    <property type="entry name" value="CYCLIC GMP-AMP SYNTHASE-LIKE PROTEIN-RELATED"/>
    <property type="match status" value="1"/>
</dbReference>
<dbReference type="RefSeq" id="XP_066932650.1">
    <property type="nucleotide sequence ID" value="XM_067076549.1"/>
</dbReference>
<keyword evidence="9" id="KW-0175">Coiled coil</keyword>
<dbReference type="OrthoDB" id="5961151at2759"/>
<dbReference type="EnsemblMetazoa" id="CLYHEMT015771.1">
    <property type="protein sequence ID" value="CLYHEMP015771.1"/>
    <property type="gene ID" value="CLYHEMG015771"/>
</dbReference>
<evidence type="ECO:0000256" key="1">
    <source>
        <dbReference type="ARBA" id="ARBA00001946"/>
    </source>
</evidence>
<keyword evidence="5" id="KW-0479">Metal-binding</keyword>
<keyword evidence="4" id="KW-0548">Nucleotidyltransferase</keyword>
<sequence>MDEEINKVKRDYHHWEMILKNITEAELDFVGLEVKKGNILDMICHYDERYPPSHSLFPSIMRTYTSGSVAEKLNTTYSDLDNIYEIGPGVVRNKVKSKSDTVKRALYYVETEHKGFYQIEDQDGDFLYPILIQRALYHQLKINDPEQKANVLENNLSVDSKSNPNPSICTAKRDKVIALRLDQWPDEIQQSFLQRNPNLERCTEIPLLLVPKSHPESKSPEVEWRLSFSLVEKEILLNLPISWRKAYQIAKSAYRTFYNDYMGNFSLKGQQSYKESLLKSYHIKTVLMWLNEEQPDFDQNDIIGLLQLIFDRLLQAIDELNLPNYFIPKQNLLSINSLTDSTQINELRIMLKAFSMTLREPPDLSQSDDVKMRCFKLSISEGALSMLKKVPDGYRFGESRSSYLMSFFKDCMNSFLTFFNDLFHSKFRGLHYISTCNIQPINRSFYHLAMVKFGLVGLESKVFSLSKLLAEYLDRFWNLQNMPCPDEKINTKIMVDLQLDQEEMKQLQNSDITKLFNEIHSEIKEDIARYETNFDGEYIATRSGYNCLCSDAGKQMTFTEKTIRTPVEIFQTLYEIHLKQHIQRVNQMVQNQLREDERIKSELNQRQQYQKENREFREALSKKYEMDEKRRHNEKIQRMSQRDQRMFDMAKREEEIGPWESDKQIEATQAQQEADQKKLEADLAQEKADLNQREIVQRHWEAIQQDWTPEEQSEINDQENWKSLQWFTSWERNLNGMKKDREYRIRQQQADRQTTACRRKTK</sequence>
<dbReference type="GO" id="GO:0005524">
    <property type="term" value="F:ATP binding"/>
    <property type="evidence" value="ECO:0007669"/>
    <property type="project" value="UniProtKB-KW"/>
</dbReference>
<evidence type="ECO:0000256" key="7">
    <source>
        <dbReference type="ARBA" id="ARBA00022840"/>
    </source>
</evidence>
<accession>A0A7M5X0D3</accession>
<evidence type="ECO:0000256" key="8">
    <source>
        <dbReference type="ARBA" id="ARBA00022842"/>
    </source>
</evidence>
<dbReference type="Pfam" id="PF20266">
    <property type="entry name" value="Mab-21_C"/>
    <property type="match status" value="1"/>
</dbReference>
<evidence type="ECO:0000256" key="4">
    <source>
        <dbReference type="ARBA" id="ARBA00022695"/>
    </source>
</evidence>
<feature type="domain" description="Mab-21-like nucleotidyltransferase" evidence="11">
    <location>
        <begin position="174"/>
        <end position="237"/>
    </location>
</feature>
<evidence type="ECO:0000256" key="9">
    <source>
        <dbReference type="SAM" id="Coils"/>
    </source>
</evidence>
<reference evidence="13" key="1">
    <citation type="submission" date="2021-01" db="UniProtKB">
        <authorList>
            <consortium name="EnsemblMetazoa"/>
        </authorList>
    </citation>
    <scope>IDENTIFICATION</scope>
</reference>
<dbReference type="InterPro" id="IPR024810">
    <property type="entry name" value="MAB21L/cGLR"/>
</dbReference>
<proteinExistence type="inferred from homology"/>
<evidence type="ECO:0000259" key="11">
    <source>
        <dbReference type="Pfam" id="PF03281"/>
    </source>
</evidence>
<feature type="region of interest" description="Disordered" evidence="10">
    <location>
        <begin position="621"/>
        <end position="676"/>
    </location>
</feature>
<evidence type="ECO:0000256" key="3">
    <source>
        <dbReference type="ARBA" id="ARBA00022679"/>
    </source>
</evidence>
<feature type="compositionally biased region" description="Basic and acidic residues" evidence="10">
    <location>
        <begin position="621"/>
        <end position="665"/>
    </location>
</feature>
<keyword evidence="7" id="KW-0067">ATP-binding</keyword>
<organism evidence="13 14">
    <name type="scientific">Clytia hemisphaerica</name>
    <dbReference type="NCBI Taxonomy" id="252671"/>
    <lineage>
        <taxon>Eukaryota</taxon>
        <taxon>Metazoa</taxon>
        <taxon>Cnidaria</taxon>
        <taxon>Hydrozoa</taxon>
        <taxon>Hydroidolina</taxon>
        <taxon>Leptothecata</taxon>
        <taxon>Obeliida</taxon>
        <taxon>Clytiidae</taxon>
        <taxon>Clytia</taxon>
    </lineage>
</organism>
<dbReference type="Pfam" id="PF03281">
    <property type="entry name" value="Mab-21"/>
    <property type="match status" value="1"/>
</dbReference>
<keyword evidence="3" id="KW-0808">Transferase</keyword>
<evidence type="ECO:0000256" key="2">
    <source>
        <dbReference type="ARBA" id="ARBA00008307"/>
    </source>
</evidence>
<dbReference type="Gene3D" id="1.10.1410.40">
    <property type="match status" value="1"/>
</dbReference>
<dbReference type="AlphaFoldDB" id="A0A7M5X0D3"/>
<dbReference type="GO" id="GO:0046872">
    <property type="term" value="F:metal ion binding"/>
    <property type="evidence" value="ECO:0007669"/>
    <property type="project" value="UniProtKB-KW"/>
</dbReference>
<evidence type="ECO:0000259" key="12">
    <source>
        <dbReference type="Pfam" id="PF20266"/>
    </source>
</evidence>
<protein>
    <recommendedName>
        <fullName evidence="15">Mab-21-like HhH/H2TH-like domain-containing protein</fullName>
    </recommendedName>
</protein>
<dbReference type="PANTHER" id="PTHR10656">
    <property type="entry name" value="CELL FATE DETERMINING PROTEIN MAB21-RELATED"/>
    <property type="match status" value="1"/>
</dbReference>
<dbReference type="SMART" id="SM01265">
    <property type="entry name" value="Mab-21"/>
    <property type="match status" value="1"/>
</dbReference>
<evidence type="ECO:0000256" key="6">
    <source>
        <dbReference type="ARBA" id="ARBA00022741"/>
    </source>
</evidence>
<keyword evidence="8" id="KW-0460">Magnesium</keyword>
<feature type="coiled-coil region" evidence="9">
    <location>
        <begin position="586"/>
        <end position="619"/>
    </location>
</feature>